<dbReference type="EMBL" id="CAADRP010001652">
    <property type="protein sequence ID" value="VFU46712.1"/>
    <property type="molecule type" value="Genomic_DNA"/>
</dbReference>
<proteinExistence type="predicted"/>
<evidence type="ECO:0000313" key="1">
    <source>
        <dbReference type="EMBL" id="VFU46712.1"/>
    </source>
</evidence>
<accession>A0A6N2LZQ6</accession>
<reference evidence="1" key="1">
    <citation type="submission" date="2019-03" db="EMBL/GenBank/DDBJ databases">
        <authorList>
            <person name="Mank J."/>
            <person name="Almeida P."/>
        </authorList>
    </citation>
    <scope>NUCLEOTIDE SEQUENCE</scope>
    <source>
        <strain evidence="1">78183</strain>
    </source>
</reference>
<organism evidence="1">
    <name type="scientific">Salix viminalis</name>
    <name type="common">Common osier</name>
    <name type="synonym">Basket willow</name>
    <dbReference type="NCBI Taxonomy" id="40686"/>
    <lineage>
        <taxon>Eukaryota</taxon>
        <taxon>Viridiplantae</taxon>
        <taxon>Streptophyta</taxon>
        <taxon>Embryophyta</taxon>
        <taxon>Tracheophyta</taxon>
        <taxon>Spermatophyta</taxon>
        <taxon>Magnoliopsida</taxon>
        <taxon>eudicotyledons</taxon>
        <taxon>Gunneridae</taxon>
        <taxon>Pentapetalae</taxon>
        <taxon>rosids</taxon>
        <taxon>fabids</taxon>
        <taxon>Malpighiales</taxon>
        <taxon>Salicaceae</taxon>
        <taxon>Saliceae</taxon>
        <taxon>Salix</taxon>
    </lineage>
</organism>
<protein>
    <submittedName>
        <fullName evidence="1">Uncharacterized protein</fullName>
    </submittedName>
</protein>
<gene>
    <name evidence="1" type="ORF">SVIM_LOCUS297314</name>
</gene>
<sequence length="66" mass="7465">MRSCDWLAASSNFTSLPLLDLPPNTKRKRYTTMGLFLSLSTRITKISQDRNLTGIVSADAEEEQQF</sequence>
<name>A0A6N2LZQ6_SALVM</name>
<dbReference type="AlphaFoldDB" id="A0A6N2LZQ6"/>